<reference evidence="1" key="1">
    <citation type="submission" date="2019-08" db="EMBL/GenBank/DDBJ databases">
        <authorList>
            <person name="Kucharzyk K."/>
            <person name="Murdoch R.W."/>
            <person name="Higgins S."/>
            <person name="Loffler F."/>
        </authorList>
    </citation>
    <scope>NUCLEOTIDE SEQUENCE</scope>
</reference>
<gene>
    <name evidence="1" type="ORF">SDC9_93466</name>
</gene>
<protein>
    <submittedName>
        <fullName evidence="1">Uncharacterized protein</fullName>
    </submittedName>
</protein>
<dbReference type="EMBL" id="VSSQ01011404">
    <property type="protein sequence ID" value="MPM46760.1"/>
    <property type="molecule type" value="Genomic_DNA"/>
</dbReference>
<name>A0A645A0P6_9ZZZZ</name>
<comment type="caution">
    <text evidence="1">The sequence shown here is derived from an EMBL/GenBank/DDBJ whole genome shotgun (WGS) entry which is preliminary data.</text>
</comment>
<evidence type="ECO:0000313" key="1">
    <source>
        <dbReference type="EMBL" id="MPM46760.1"/>
    </source>
</evidence>
<accession>A0A645A0P6</accession>
<sequence>MLDPSIDPRPSVKNLFEFKILALAVPYFGTAKERSVRLILRSMTRFVKSGGVYRQRSGPPLRSAERPPHLLTAERDETREAVRGERIMRDTGLAVSKANGAFCELRFIN</sequence>
<dbReference type="AlphaFoldDB" id="A0A645A0P6"/>
<proteinExistence type="predicted"/>
<organism evidence="1">
    <name type="scientific">bioreactor metagenome</name>
    <dbReference type="NCBI Taxonomy" id="1076179"/>
    <lineage>
        <taxon>unclassified sequences</taxon>
        <taxon>metagenomes</taxon>
        <taxon>ecological metagenomes</taxon>
    </lineage>
</organism>